<proteinExistence type="predicted"/>
<feature type="transmembrane region" description="Helical" evidence="1">
    <location>
        <begin position="92"/>
        <end position="121"/>
    </location>
</feature>
<dbReference type="Proteomes" id="UP000032675">
    <property type="component" value="Unassembled WGS sequence"/>
</dbReference>
<sequence length="126" mass="14162">MDFLIKVKNCYRELGHMLGPDFVGKSFAIAFVLEGLMITLLTQPGRPSHPFTTVMTIAVYTVSSLLFPFTRAGWEAFKDLFASDTVLFIPSIVGLVLSFIVNGMLWQASIFLGPIAIWYLFGRRQH</sequence>
<evidence type="ECO:0000313" key="3">
    <source>
        <dbReference type="Proteomes" id="UP000032675"/>
    </source>
</evidence>
<gene>
    <name evidence="2" type="ORF">Geu3261_0438_002</name>
</gene>
<keyword evidence="1" id="KW-0812">Transmembrane</keyword>
<feature type="transmembrane region" description="Helical" evidence="1">
    <location>
        <begin position="53"/>
        <end position="72"/>
    </location>
</feature>
<feature type="transmembrane region" description="Helical" evidence="1">
    <location>
        <begin position="22"/>
        <end position="41"/>
    </location>
</feature>
<dbReference type="EMBL" id="BANI01000366">
    <property type="protein sequence ID" value="GAN98088.1"/>
    <property type="molecule type" value="Genomic_DNA"/>
</dbReference>
<keyword evidence="1" id="KW-0472">Membrane</keyword>
<evidence type="ECO:0000313" key="2">
    <source>
        <dbReference type="EMBL" id="GAN98088.1"/>
    </source>
</evidence>
<accession>A0A0D6Q422</accession>
<keyword evidence="1" id="KW-1133">Transmembrane helix</keyword>
<organism evidence="2 3">
    <name type="scientific">Komagataeibacter europaeus NBRC 3261</name>
    <dbReference type="NCBI Taxonomy" id="1234669"/>
    <lineage>
        <taxon>Bacteria</taxon>
        <taxon>Pseudomonadati</taxon>
        <taxon>Pseudomonadota</taxon>
        <taxon>Alphaproteobacteria</taxon>
        <taxon>Acetobacterales</taxon>
        <taxon>Acetobacteraceae</taxon>
        <taxon>Komagataeibacter</taxon>
    </lineage>
</organism>
<name>A0A0D6Q422_KOMEU</name>
<protein>
    <submittedName>
        <fullName evidence="2">Uncharacterized protein</fullName>
    </submittedName>
</protein>
<comment type="caution">
    <text evidence="2">The sequence shown here is derived from an EMBL/GenBank/DDBJ whole genome shotgun (WGS) entry which is preliminary data.</text>
</comment>
<evidence type="ECO:0000256" key="1">
    <source>
        <dbReference type="SAM" id="Phobius"/>
    </source>
</evidence>
<reference evidence="2 3" key="1">
    <citation type="submission" date="2012-11" db="EMBL/GenBank/DDBJ databases">
        <title>Whole genome sequence of Gluconacetobacter europaeus NBRC3261.</title>
        <authorList>
            <person name="Azuma Y."/>
            <person name="Higashiura N."/>
            <person name="Hirakawa H."/>
            <person name="Matsushita K."/>
        </authorList>
    </citation>
    <scope>NUCLEOTIDE SEQUENCE [LARGE SCALE GENOMIC DNA]</scope>
    <source>
        <strain evidence="2 3">NBRC 3261</strain>
    </source>
</reference>
<dbReference type="AlphaFoldDB" id="A0A0D6Q422"/>